<evidence type="ECO:0000256" key="7">
    <source>
        <dbReference type="ARBA" id="ARBA00022679"/>
    </source>
</evidence>
<dbReference type="Proteomes" id="UP000085678">
    <property type="component" value="Unplaced"/>
</dbReference>
<comment type="cofactor">
    <cofactor evidence="2">
        <name>Mg(2+)</name>
        <dbReference type="ChEBI" id="CHEBI:18420"/>
    </cofactor>
</comment>
<keyword evidence="9" id="KW-0547">Nucleotide-binding</keyword>
<feature type="compositionally biased region" description="Basic and acidic residues" evidence="14">
    <location>
        <begin position="495"/>
        <end position="505"/>
    </location>
</feature>
<keyword evidence="7" id="KW-0808">Transferase</keyword>
<dbReference type="EC" id="2.7.7.19" evidence="5"/>
<keyword evidence="12" id="KW-0539">Nucleus</keyword>
<accession>A0A1S3ITU5</accession>
<feature type="compositionally biased region" description="Polar residues" evidence="14">
    <location>
        <begin position="688"/>
        <end position="701"/>
    </location>
</feature>
<evidence type="ECO:0000256" key="6">
    <source>
        <dbReference type="ARBA" id="ARBA00022664"/>
    </source>
</evidence>
<evidence type="ECO:0000256" key="14">
    <source>
        <dbReference type="SAM" id="MobiDB-lite"/>
    </source>
</evidence>
<dbReference type="OrthoDB" id="412748at2759"/>
<comment type="cofactor">
    <cofactor evidence="1">
        <name>Mn(2+)</name>
        <dbReference type="ChEBI" id="CHEBI:29035"/>
    </cofactor>
</comment>
<feature type="region of interest" description="Disordered" evidence="14">
    <location>
        <begin position="495"/>
        <end position="540"/>
    </location>
</feature>
<evidence type="ECO:0000256" key="2">
    <source>
        <dbReference type="ARBA" id="ARBA00001946"/>
    </source>
</evidence>
<dbReference type="GeneID" id="106167180"/>
<dbReference type="Gene3D" id="3.30.460.10">
    <property type="entry name" value="Beta Polymerase, domain 2"/>
    <property type="match status" value="1"/>
</dbReference>
<evidence type="ECO:0000256" key="9">
    <source>
        <dbReference type="ARBA" id="ARBA00022741"/>
    </source>
</evidence>
<dbReference type="GO" id="GO:0003723">
    <property type="term" value="F:RNA binding"/>
    <property type="evidence" value="ECO:0007669"/>
    <property type="project" value="InterPro"/>
</dbReference>
<evidence type="ECO:0000256" key="13">
    <source>
        <dbReference type="ARBA" id="ARBA00048830"/>
    </source>
</evidence>
<evidence type="ECO:0000256" key="12">
    <source>
        <dbReference type="ARBA" id="ARBA00023242"/>
    </source>
</evidence>
<evidence type="ECO:0000256" key="8">
    <source>
        <dbReference type="ARBA" id="ARBA00022723"/>
    </source>
</evidence>
<evidence type="ECO:0000256" key="10">
    <source>
        <dbReference type="ARBA" id="ARBA00022840"/>
    </source>
</evidence>
<dbReference type="InterPro" id="IPR048840">
    <property type="entry name" value="PolA_pol_NTPase"/>
</dbReference>
<dbReference type="InterPro" id="IPR007012">
    <property type="entry name" value="PolA_pol_cen_dom"/>
</dbReference>
<evidence type="ECO:0000313" key="18">
    <source>
        <dbReference type="Proteomes" id="UP000085678"/>
    </source>
</evidence>
<gene>
    <name evidence="19" type="primary">LOC106167180</name>
</gene>
<evidence type="ECO:0000256" key="4">
    <source>
        <dbReference type="ARBA" id="ARBA00010912"/>
    </source>
</evidence>
<comment type="catalytic activity">
    <reaction evidence="13">
        <text>RNA(n) + ATP = RNA(n)-3'-adenine ribonucleotide + diphosphate</text>
        <dbReference type="Rhea" id="RHEA:11332"/>
        <dbReference type="Rhea" id="RHEA-COMP:14527"/>
        <dbReference type="Rhea" id="RHEA-COMP:17347"/>
        <dbReference type="ChEBI" id="CHEBI:30616"/>
        <dbReference type="ChEBI" id="CHEBI:33019"/>
        <dbReference type="ChEBI" id="CHEBI:140395"/>
        <dbReference type="ChEBI" id="CHEBI:173115"/>
        <dbReference type="EC" id="2.7.7.19"/>
    </reaction>
</comment>
<dbReference type="InterPro" id="IPR011068">
    <property type="entry name" value="NuclTrfase_I-like_C"/>
</dbReference>
<evidence type="ECO:0000259" key="16">
    <source>
        <dbReference type="Pfam" id="PF04928"/>
    </source>
</evidence>
<dbReference type="STRING" id="7574.A0A1S3ITU5"/>
<dbReference type="Pfam" id="PF04926">
    <property type="entry name" value="PAP_RNA-bind"/>
    <property type="match status" value="1"/>
</dbReference>
<reference evidence="19" key="1">
    <citation type="submission" date="2025-08" db="UniProtKB">
        <authorList>
            <consortium name="RefSeq"/>
        </authorList>
    </citation>
    <scope>IDENTIFICATION</scope>
    <source>
        <tissue evidence="19">Gonads</tissue>
    </source>
</reference>
<dbReference type="GO" id="GO:0005524">
    <property type="term" value="F:ATP binding"/>
    <property type="evidence" value="ECO:0007669"/>
    <property type="project" value="UniProtKB-KW"/>
</dbReference>
<dbReference type="Pfam" id="PF20750">
    <property type="entry name" value="PAP_NTPase"/>
    <property type="match status" value="1"/>
</dbReference>
<dbReference type="GO" id="GO:0046872">
    <property type="term" value="F:metal ion binding"/>
    <property type="evidence" value="ECO:0007669"/>
    <property type="project" value="UniProtKB-KW"/>
</dbReference>
<keyword evidence="11" id="KW-0460">Magnesium</keyword>
<dbReference type="FunCoup" id="A0A1S3ITU5">
    <property type="interactions" value="2852"/>
</dbReference>
<feature type="domain" description="Poly(A) polymerase nucleotidyltransferase" evidence="17">
    <location>
        <begin position="12"/>
        <end position="205"/>
    </location>
</feature>
<dbReference type="GO" id="GO:0031123">
    <property type="term" value="P:RNA 3'-end processing"/>
    <property type="evidence" value="ECO:0007669"/>
    <property type="project" value="InterPro"/>
</dbReference>
<feature type="domain" description="Poly(A) polymerase central" evidence="16">
    <location>
        <begin position="210"/>
        <end position="356"/>
    </location>
</feature>
<name>A0A1S3ITU5_LINAN</name>
<dbReference type="GO" id="GO:0005634">
    <property type="term" value="C:nucleus"/>
    <property type="evidence" value="ECO:0007669"/>
    <property type="project" value="UniProtKB-SubCell"/>
</dbReference>
<protein>
    <recommendedName>
        <fullName evidence="5">polynucleotide adenylyltransferase</fullName>
        <ecNumber evidence="5">2.7.7.19</ecNumber>
    </recommendedName>
</protein>
<dbReference type="RefSeq" id="XP_013401356.1">
    <property type="nucleotide sequence ID" value="XM_013545902.1"/>
</dbReference>
<dbReference type="Gene3D" id="3.30.70.590">
    <property type="entry name" value="Poly(A) polymerase predicted RNA binding domain"/>
    <property type="match status" value="1"/>
</dbReference>
<organism evidence="18 19">
    <name type="scientific">Lingula anatina</name>
    <name type="common">Brachiopod</name>
    <name type="synonym">Lingula unguis</name>
    <dbReference type="NCBI Taxonomy" id="7574"/>
    <lineage>
        <taxon>Eukaryota</taxon>
        <taxon>Metazoa</taxon>
        <taxon>Spiralia</taxon>
        <taxon>Lophotrochozoa</taxon>
        <taxon>Brachiopoda</taxon>
        <taxon>Linguliformea</taxon>
        <taxon>Lingulata</taxon>
        <taxon>Lingulida</taxon>
        <taxon>Linguloidea</taxon>
        <taxon>Lingulidae</taxon>
        <taxon>Lingula</taxon>
    </lineage>
</organism>
<dbReference type="PANTHER" id="PTHR10682">
    <property type="entry name" value="POLY A POLYMERASE"/>
    <property type="match status" value="1"/>
</dbReference>
<proteinExistence type="inferred from homology"/>
<evidence type="ECO:0000259" key="15">
    <source>
        <dbReference type="Pfam" id="PF04926"/>
    </source>
</evidence>
<evidence type="ECO:0000256" key="5">
    <source>
        <dbReference type="ARBA" id="ARBA00012388"/>
    </source>
</evidence>
<dbReference type="CDD" id="cd05402">
    <property type="entry name" value="NT_PAP_TUTase"/>
    <property type="match status" value="1"/>
</dbReference>
<dbReference type="SUPFAM" id="SSF55003">
    <property type="entry name" value="PAP/Archaeal CCA-adding enzyme, C-terminal domain"/>
    <property type="match status" value="1"/>
</dbReference>
<evidence type="ECO:0000259" key="17">
    <source>
        <dbReference type="Pfam" id="PF20750"/>
    </source>
</evidence>
<dbReference type="SUPFAM" id="SSF81301">
    <property type="entry name" value="Nucleotidyltransferase"/>
    <property type="match status" value="1"/>
</dbReference>
<keyword evidence="8" id="KW-0479">Metal-binding</keyword>
<feature type="domain" description="Poly(A) polymerase RNA-binding" evidence="15">
    <location>
        <begin position="359"/>
        <end position="415"/>
    </location>
</feature>
<dbReference type="GO" id="GO:0006397">
    <property type="term" value="P:mRNA processing"/>
    <property type="evidence" value="ECO:0007669"/>
    <property type="project" value="UniProtKB-KW"/>
</dbReference>
<dbReference type="Pfam" id="PF04928">
    <property type="entry name" value="PAP_central"/>
    <property type="match status" value="1"/>
</dbReference>
<dbReference type="InterPro" id="IPR043519">
    <property type="entry name" value="NT_sf"/>
</dbReference>
<evidence type="ECO:0000313" key="19">
    <source>
        <dbReference type="RefSeq" id="XP_013401356.1"/>
    </source>
</evidence>
<keyword evidence="10" id="KW-0067">ATP-binding</keyword>
<dbReference type="SUPFAM" id="SSF81631">
    <property type="entry name" value="PAP/OAS1 substrate-binding domain"/>
    <property type="match status" value="1"/>
</dbReference>
<keyword evidence="18" id="KW-1185">Reference proteome</keyword>
<dbReference type="Gene3D" id="1.10.1410.10">
    <property type="match status" value="1"/>
</dbReference>
<comment type="subcellular location">
    <subcellularLocation>
        <location evidence="3">Nucleus</location>
    </subcellularLocation>
</comment>
<dbReference type="FunFam" id="1.10.1410.10:FF:000001">
    <property type="entry name" value="Putative poly(A) polymerase gamma"/>
    <property type="match status" value="1"/>
</dbReference>
<evidence type="ECO:0000256" key="3">
    <source>
        <dbReference type="ARBA" id="ARBA00004123"/>
    </source>
</evidence>
<dbReference type="AlphaFoldDB" id="A0A1S3ITU5"/>
<dbReference type="OMA" id="PAYPAMC"/>
<dbReference type="InterPro" id="IPR007010">
    <property type="entry name" value="PolA_pol_RNA-bd_dom"/>
</dbReference>
<dbReference type="PANTHER" id="PTHR10682:SF10">
    <property type="entry name" value="POLYNUCLEOTIDE ADENYLYLTRANSFERASE"/>
    <property type="match status" value="1"/>
</dbReference>
<dbReference type="KEGG" id="lak:106167180"/>
<dbReference type="FunFam" id="3.30.460.10:FF:000002">
    <property type="entry name" value="Poly(A) polymerase alpha, putative"/>
    <property type="match status" value="1"/>
</dbReference>
<sequence length="701" mass="78593">MAGVDNATKYMGITSPISMVEPKPFDIELSKKLEDTLKPYGVFESEEELAHRIEVLSKINNLVRQWIHQVSLEKNMPESVAATVGGKIFTFGSYRLGVHTKGADIDTLCVAPRHIDRSDFFKSFYELLKLQPEAKDMRAVEEAFVPVIKMTFDGIELDMLFARLALPSVPEDQDLRDETLLKNLDQKCVRSLNGCRVTDEILRLVPNQESFRLALRTIKLWAKKKGIYSNSLGFLGGVSWAMLVARACQLYPCASAAVLVHKFFLVFSKWEWPKPVLLKHPDEPKTGLSFPVWDPRVNLSDRFHLMPIITPAYPQQNSTFNVTVSTRTIMMKEFEEGLNLVTLIFDSKAEWGQLFEPSNFYQKYKHYLVLIAKAGNEAHHLEWYGLVESKIRILVQNLERNAYIEIAHVNPKSFGPQDVEREGKYVTKWIIGLLFKKVESANVNLTSDIQFFSDTLFRQAHNIGMLKDDMNFEIKHVRRKGLDEHLPPDILQKVRAREKSKKEGQKLASNTPTGKTGLRRTSSDHGTGLSHSKSDTDLIRHNTSHTVISMDSDDAQEEISAFTASTGSGAGDVSLDVSDLSMQSEQGASRDGPSANGMVANRHAEGDHESDDSNPAINKRPHSPGPQSSPSKRPNIEEQGNDSPMQVEYKTPAGLAPRAADKLHIHRLPSNELPDIASPSPVPLPPSQVNKKSIQLSLKLK</sequence>
<comment type="similarity">
    <text evidence="4">Belongs to the poly(A) polymerase family.</text>
</comment>
<feature type="region of interest" description="Disordered" evidence="14">
    <location>
        <begin position="580"/>
        <end position="701"/>
    </location>
</feature>
<evidence type="ECO:0000256" key="11">
    <source>
        <dbReference type="ARBA" id="ARBA00022842"/>
    </source>
</evidence>
<keyword evidence="6" id="KW-0507">mRNA processing</keyword>
<dbReference type="InParanoid" id="A0A1S3ITU5"/>
<evidence type="ECO:0000256" key="1">
    <source>
        <dbReference type="ARBA" id="ARBA00001936"/>
    </source>
</evidence>
<dbReference type="GO" id="GO:1990817">
    <property type="term" value="F:poly(A) RNA polymerase activity"/>
    <property type="evidence" value="ECO:0007669"/>
    <property type="project" value="UniProtKB-EC"/>
</dbReference>